<sequence>MKKLLSIYILFFFVITNAQINYSNSWEDFYSYNNVKDFVKVDAIIYALVDNAIFTFDETTLEIKKLSSIQGLSGETTSSIHYNATFKRLIIGYQNGLIEVIDENESVTISSDIINFNQTGEKSINHISESGNTLYLSTPFAIVEYDIEKLEFGDTFFIGNSSTSLIINKTVISDGKIYAVTEDGIFNATLTSKLLIDFKNWQQQFIGRNFNDISLFNNKLYVSEGSKLFQFNNGILTLVRDFFERIIGLKSSSTNLTIALNKKAIVLDLSQNELAEFTSNLEFDFTLLNAFYENNTIYLATKEFGILKTSFAQINTYQEIHPEGPLSNDVFSIAVKDNNLWVVYGGYDGVYGPMQKKQGFSHFDGENWINTKFNPAFPVTDLNYISIDPAAEYKVYISSFGDTGAINSVSTGGLLVVENDEIKTFYNHLNSPLQDIEPLLPNRVTLRISASAFDSQGNLWVTNIGVSNELKKFSASGQWSSYDMSSVKTSSAFGLSEMAIDRSNSIWYGSRRNGVFVFNENGNRKRALTATPNLGNLPDTDVLTVAVDKSNRVWLGTRSGMVVYRNAAGVFDADILNAEPVIIEENGVGERLLGDQRINTITVDGADNKWFGTDSGGVLYTNPSGQKTLANFSKVNSPLPSNKILKIRTDTSNGKVYFATEKGIVAYNSKVATFGEVLGDVYSYPNPALKNHEVITIDGRNGTHLPKGTNVKILDVAGNLVYETNVVEGQELQGGKVVWNKKNLAGKKVASGIYVVLLVNDDASETTTTKIAIVN</sequence>
<proteinExistence type="predicted"/>
<dbReference type="Pfam" id="PF21544">
    <property type="entry name" value="PorZ_N_b_propeller"/>
    <property type="match status" value="1"/>
</dbReference>
<evidence type="ECO:0000313" key="3">
    <source>
        <dbReference type="Proteomes" id="UP000239522"/>
    </source>
</evidence>
<dbReference type="OrthoDB" id="9807410at2"/>
<dbReference type="AlphaFoldDB" id="A0A2S7L1D2"/>
<dbReference type="InterPro" id="IPR048954">
    <property type="entry name" value="PorZ_N"/>
</dbReference>
<dbReference type="EMBL" id="MQUA01000013">
    <property type="protein sequence ID" value="PQB08732.1"/>
    <property type="molecule type" value="Genomic_DNA"/>
</dbReference>
<name>A0A2S7L1D2_9FLAO</name>
<dbReference type="InterPro" id="IPR015943">
    <property type="entry name" value="WD40/YVTN_repeat-like_dom_sf"/>
</dbReference>
<dbReference type="Gene3D" id="2.130.10.10">
    <property type="entry name" value="YVTN repeat-like/Quinoprotein amine dehydrogenase"/>
    <property type="match status" value="1"/>
</dbReference>
<dbReference type="SUPFAM" id="SSF101898">
    <property type="entry name" value="NHL repeat"/>
    <property type="match status" value="1"/>
</dbReference>
<gene>
    <name evidence="2" type="ORF">BST83_14985</name>
</gene>
<dbReference type="InterPro" id="IPR011047">
    <property type="entry name" value="Quinoprotein_ADH-like_sf"/>
</dbReference>
<reference evidence="2 3" key="1">
    <citation type="submission" date="2016-11" db="EMBL/GenBank/DDBJ databases">
        <title>Trade-off between light-utilization and light-protection in marine flavobacteria.</title>
        <authorList>
            <person name="Kumagai Y."/>
        </authorList>
    </citation>
    <scope>NUCLEOTIDE SEQUENCE [LARGE SCALE GENOMIC DNA]</scope>
    <source>
        <strain evidence="2 3">ATCC 700397</strain>
    </source>
</reference>
<dbReference type="SUPFAM" id="SSF50998">
    <property type="entry name" value="Quinoprotein alcohol dehydrogenase-like"/>
    <property type="match status" value="1"/>
</dbReference>
<accession>A0A2S7L1D2</accession>
<organism evidence="2 3">
    <name type="scientific">Polaribacter filamentus</name>
    <dbReference type="NCBI Taxonomy" id="53483"/>
    <lineage>
        <taxon>Bacteria</taxon>
        <taxon>Pseudomonadati</taxon>
        <taxon>Bacteroidota</taxon>
        <taxon>Flavobacteriia</taxon>
        <taxon>Flavobacteriales</taxon>
        <taxon>Flavobacteriaceae</taxon>
    </lineage>
</organism>
<dbReference type="RefSeq" id="WP_104810898.1">
    <property type="nucleotide sequence ID" value="NZ_MQUA01000013.1"/>
</dbReference>
<protein>
    <recommendedName>
        <fullName evidence="1">PorZ N-terminal beta-propeller domain-containing protein</fullName>
    </recommendedName>
</protein>
<comment type="caution">
    <text evidence="2">The sequence shown here is derived from an EMBL/GenBank/DDBJ whole genome shotgun (WGS) entry which is preliminary data.</text>
</comment>
<evidence type="ECO:0000259" key="1">
    <source>
        <dbReference type="Pfam" id="PF21544"/>
    </source>
</evidence>
<keyword evidence="3" id="KW-1185">Reference proteome</keyword>
<feature type="domain" description="PorZ N-terminal beta-propeller" evidence="1">
    <location>
        <begin position="45"/>
        <end position="202"/>
    </location>
</feature>
<dbReference type="Gene3D" id="2.60.40.4070">
    <property type="match status" value="1"/>
</dbReference>
<evidence type="ECO:0000313" key="2">
    <source>
        <dbReference type="EMBL" id="PQB08732.1"/>
    </source>
</evidence>
<dbReference type="Proteomes" id="UP000239522">
    <property type="component" value="Unassembled WGS sequence"/>
</dbReference>